<dbReference type="Proteomes" id="UP000759131">
    <property type="component" value="Unassembled WGS sequence"/>
</dbReference>
<feature type="domain" description="SLC26A/SulP transporter" evidence="7">
    <location>
        <begin position="4"/>
        <end position="144"/>
    </location>
</feature>
<comment type="subcellular location">
    <subcellularLocation>
        <location evidence="1">Membrane</location>
        <topology evidence="1">Multi-pass membrane protein</topology>
    </subcellularLocation>
</comment>
<name>A0A7R9LCY5_9ACAR</name>
<dbReference type="InterPro" id="IPR011547">
    <property type="entry name" value="SLC26A/SulP_dom"/>
</dbReference>
<proteinExistence type="predicted"/>
<dbReference type="OrthoDB" id="7365796at2759"/>
<keyword evidence="2 5" id="KW-0812">Transmembrane</keyword>
<sequence length="144" mass="15895">MLGFLMGFIQLGSLSVILSDTLVSAFSTGCAIQVATSQLNSLFDIKVKDKEPIKGLPFKLVNDWIGIAKELPHTNLVTLGLSAFGIGLLIVVKEFIEPKIKKRFKTNIPFPIDIMLVIGFTIFSWLMNLHKNHNVGIMLDIPKG</sequence>
<evidence type="ECO:0000256" key="3">
    <source>
        <dbReference type="ARBA" id="ARBA00022989"/>
    </source>
</evidence>
<dbReference type="PANTHER" id="PTHR11814">
    <property type="entry name" value="SULFATE TRANSPORTER"/>
    <property type="match status" value="1"/>
</dbReference>
<evidence type="ECO:0000259" key="7">
    <source>
        <dbReference type="Pfam" id="PF00916"/>
    </source>
</evidence>
<keyword evidence="4 5" id="KW-0472">Membrane</keyword>
<dbReference type="EMBL" id="CAJPIZ010022053">
    <property type="protein sequence ID" value="CAG2117828.1"/>
    <property type="molecule type" value="Genomic_DNA"/>
</dbReference>
<evidence type="ECO:0000256" key="4">
    <source>
        <dbReference type="ARBA" id="ARBA00023136"/>
    </source>
</evidence>
<feature type="signal peptide" evidence="6">
    <location>
        <begin position="1"/>
        <end position="25"/>
    </location>
</feature>
<evidence type="ECO:0000256" key="1">
    <source>
        <dbReference type="ARBA" id="ARBA00004141"/>
    </source>
</evidence>
<evidence type="ECO:0000313" key="8">
    <source>
        <dbReference type="EMBL" id="CAD7639405.1"/>
    </source>
</evidence>
<reference evidence="8" key="1">
    <citation type="submission" date="2020-11" db="EMBL/GenBank/DDBJ databases">
        <authorList>
            <person name="Tran Van P."/>
        </authorList>
    </citation>
    <scope>NUCLEOTIDE SEQUENCE</scope>
</reference>
<dbReference type="InterPro" id="IPR001902">
    <property type="entry name" value="SLC26A/SulP_fam"/>
</dbReference>
<evidence type="ECO:0000313" key="9">
    <source>
        <dbReference type="Proteomes" id="UP000759131"/>
    </source>
</evidence>
<feature type="transmembrane region" description="Helical" evidence="5">
    <location>
        <begin position="76"/>
        <end position="96"/>
    </location>
</feature>
<accession>A0A7R9LCY5</accession>
<keyword evidence="3 5" id="KW-1133">Transmembrane helix</keyword>
<gene>
    <name evidence="8" type="ORF">OSB1V03_LOCUS17781</name>
</gene>
<feature type="transmembrane region" description="Helical" evidence="5">
    <location>
        <begin position="108"/>
        <end position="127"/>
    </location>
</feature>
<evidence type="ECO:0000256" key="5">
    <source>
        <dbReference type="SAM" id="Phobius"/>
    </source>
</evidence>
<feature type="chain" id="PRO_5035592157" description="SLC26A/SulP transporter domain-containing protein" evidence="6">
    <location>
        <begin position="26"/>
        <end position="144"/>
    </location>
</feature>
<dbReference type="Pfam" id="PF00916">
    <property type="entry name" value="Sulfate_transp"/>
    <property type="match status" value="1"/>
</dbReference>
<dbReference type="EMBL" id="OC876628">
    <property type="protein sequence ID" value="CAD7639405.1"/>
    <property type="molecule type" value="Genomic_DNA"/>
</dbReference>
<dbReference type="GO" id="GO:0055085">
    <property type="term" value="P:transmembrane transport"/>
    <property type="evidence" value="ECO:0007669"/>
    <property type="project" value="InterPro"/>
</dbReference>
<dbReference type="GO" id="GO:0016020">
    <property type="term" value="C:membrane"/>
    <property type="evidence" value="ECO:0007669"/>
    <property type="project" value="UniProtKB-SubCell"/>
</dbReference>
<evidence type="ECO:0000256" key="6">
    <source>
        <dbReference type="SAM" id="SignalP"/>
    </source>
</evidence>
<keyword evidence="9" id="KW-1185">Reference proteome</keyword>
<dbReference type="AlphaFoldDB" id="A0A7R9LCY5"/>
<organism evidence="8">
    <name type="scientific">Medioppia subpectinata</name>
    <dbReference type="NCBI Taxonomy" id="1979941"/>
    <lineage>
        <taxon>Eukaryota</taxon>
        <taxon>Metazoa</taxon>
        <taxon>Ecdysozoa</taxon>
        <taxon>Arthropoda</taxon>
        <taxon>Chelicerata</taxon>
        <taxon>Arachnida</taxon>
        <taxon>Acari</taxon>
        <taxon>Acariformes</taxon>
        <taxon>Sarcoptiformes</taxon>
        <taxon>Oribatida</taxon>
        <taxon>Brachypylina</taxon>
        <taxon>Oppioidea</taxon>
        <taxon>Oppiidae</taxon>
        <taxon>Medioppia</taxon>
    </lineage>
</organism>
<keyword evidence="6" id="KW-0732">Signal</keyword>
<protein>
    <recommendedName>
        <fullName evidence="7">SLC26A/SulP transporter domain-containing protein</fullName>
    </recommendedName>
</protein>
<evidence type="ECO:0000256" key="2">
    <source>
        <dbReference type="ARBA" id="ARBA00022692"/>
    </source>
</evidence>